<name>A0ABV0R8R0_9TELE</name>
<evidence type="ECO:0000313" key="2">
    <source>
        <dbReference type="Proteomes" id="UP001434883"/>
    </source>
</evidence>
<feature type="non-terminal residue" evidence="1">
    <location>
        <position position="1"/>
    </location>
</feature>
<dbReference type="EMBL" id="JAHRIN010035456">
    <property type="protein sequence ID" value="MEQ2204068.1"/>
    <property type="molecule type" value="Genomic_DNA"/>
</dbReference>
<proteinExistence type="predicted"/>
<keyword evidence="2" id="KW-1185">Reference proteome</keyword>
<protein>
    <submittedName>
        <fullName evidence="1">Uncharacterized protein</fullName>
    </submittedName>
</protein>
<reference evidence="1 2" key="1">
    <citation type="submission" date="2021-06" db="EMBL/GenBank/DDBJ databases">
        <authorList>
            <person name="Palmer J.M."/>
        </authorList>
    </citation>
    <scope>NUCLEOTIDE SEQUENCE [LARGE SCALE GENOMIC DNA]</scope>
    <source>
        <strain evidence="1 2">XC_2019</strain>
        <tissue evidence="1">Muscle</tissue>
    </source>
</reference>
<accession>A0ABV0R8R0</accession>
<gene>
    <name evidence="1" type="ORF">XENOCAPTIV_007437</name>
</gene>
<dbReference type="Proteomes" id="UP001434883">
    <property type="component" value="Unassembled WGS sequence"/>
</dbReference>
<sequence>VPTATLMHPVVKSYLQENLCGSTLAPSVAVTTAKKPATGREIASQPVPASKTAQLSSCLPWFT</sequence>
<evidence type="ECO:0000313" key="1">
    <source>
        <dbReference type="EMBL" id="MEQ2204068.1"/>
    </source>
</evidence>
<comment type="caution">
    <text evidence="1">The sequence shown here is derived from an EMBL/GenBank/DDBJ whole genome shotgun (WGS) entry which is preliminary data.</text>
</comment>
<feature type="non-terminal residue" evidence="1">
    <location>
        <position position="63"/>
    </location>
</feature>
<organism evidence="1 2">
    <name type="scientific">Xenoophorus captivus</name>
    <dbReference type="NCBI Taxonomy" id="1517983"/>
    <lineage>
        <taxon>Eukaryota</taxon>
        <taxon>Metazoa</taxon>
        <taxon>Chordata</taxon>
        <taxon>Craniata</taxon>
        <taxon>Vertebrata</taxon>
        <taxon>Euteleostomi</taxon>
        <taxon>Actinopterygii</taxon>
        <taxon>Neopterygii</taxon>
        <taxon>Teleostei</taxon>
        <taxon>Neoteleostei</taxon>
        <taxon>Acanthomorphata</taxon>
        <taxon>Ovalentaria</taxon>
        <taxon>Atherinomorphae</taxon>
        <taxon>Cyprinodontiformes</taxon>
        <taxon>Goodeidae</taxon>
        <taxon>Xenoophorus</taxon>
    </lineage>
</organism>